<proteinExistence type="predicted"/>
<sequence>MEYEEFKRKYVAGFEELLADRPADLDKVKDRLRSLVPQLPAADQPSASRLIDKLALPETPAGQSAEMAEALDLLNKADFERGTVEERLAVYAATRRALWEIADRAGDDSEEIRRFSRGLETSENYLADPPWDDPQPTGA</sequence>
<dbReference type="RefSeq" id="WP_132178122.1">
    <property type="nucleotide sequence ID" value="NZ_SMKX01000301.1"/>
</dbReference>
<evidence type="ECO:0000313" key="2">
    <source>
        <dbReference type="EMBL" id="TDD41960.1"/>
    </source>
</evidence>
<dbReference type="Proteomes" id="UP000295124">
    <property type="component" value="Unassembled WGS sequence"/>
</dbReference>
<evidence type="ECO:0000256" key="1">
    <source>
        <dbReference type="SAM" id="MobiDB-lite"/>
    </source>
</evidence>
<evidence type="ECO:0000313" key="3">
    <source>
        <dbReference type="Proteomes" id="UP000295124"/>
    </source>
</evidence>
<keyword evidence="3" id="KW-1185">Reference proteome</keyword>
<reference evidence="2 3" key="1">
    <citation type="submission" date="2019-03" db="EMBL/GenBank/DDBJ databases">
        <title>Draft genome sequences of novel Actinobacteria.</title>
        <authorList>
            <person name="Sahin N."/>
            <person name="Ay H."/>
            <person name="Saygin H."/>
        </authorList>
    </citation>
    <scope>NUCLEOTIDE SEQUENCE [LARGE SCALE GENOMIC DNA]</scope>
    <source>
        <strain evidence="2 3">JCM 13523</strain>
    </source>
</reference>
<accession>A0A4R4YCY2</accession>
<feature type="region of interest" description="Disordered" evidence="1">
    <location>
        <begin position="118"/>
        <end position="139"/>
    </location>
</feature>
<protein>
    <submittedName>
        <fullName evidence="2">Uncharacterized protein</fullName>
    </submittedName>
</protein>
<dbReference type="OrthoDB" id="3829272at2"/>
<gene>
    <name evidence="2" type="ORF">E1263_42365</name>
</gene>
<dbReference type="AlphaFoldDB" id="A0A4R4YCY2"/>
<dbReference type="EMBL" id="SMKX01000301">
    <property type="protein sequence ID" value="TDD41960.1"/>
    <property type="molecule type" value="Genomic_DNA"/>
</dbReference>
<name>A0A4R4YCY2_9ACTN</name>
<organism evidence="2 3">
    <name type="scientific">Kribbella antibiotica</name>
    <dbReference type="NCBI Taxonomy" id="190195"/>
    <lineage>
        <taxon>Bacteria</taxon>
        <taxon>Bacillati</taxon>
        <taxon>Actinomycetota</taxon>
        <taxon>Actinomycetes</taxon>
        <taxon>Propionibacteriales</taxon>
        <taxon>Kribbellaceae</taxon>
        <taxon>Kribbella</taxon>
    </lineage>
</organism>
<comment type="caution">
    <text evidence="2">The sequence shown here is derived from an EMBL/GenBank/DDBJ whole genome shotgun (WGS) entry which is preliminary data.</text>
</comment>